<protein>
    <submittedName>
        <fullName evidence="2">Ankyrin repeat and SAM domain-containing protein 3</fullName>
    </submittedName>
</protein>
<accession>A0A8J4YB44</accession>
<dbReference type="AlphaFoldDB" id="A0A8J4YB44"/>
<reference evidence="2" key="1">
    <citation type="submission" date="2020-07" db="EMBL/GenBank/DDBJ databases">
        <title>The High-quality genome of the commercially important snow crab, Chionoecetes opilio.</title>
        <authorList>
            <person name="Jeong J.-H."/>
            <person name="Ryu S."/>
        </authorList>
    </citation>
    <scope>NUCLEOTIDE SEQUENCE</scope>
    <source>
        <strain evidence="2">MADBK_172401_WGS</strain>
        <tissue evidence="2">Digestive gland</tissue>
    </source>
</reference>
<feature type="repeat" description="ANK" evidence="1">
    <location>
        <begin position="67"/>
        <end position="99"/>
    </location>
</feature>
<dbReference type="PROSITE" id="PS50297">
    <property type="entry name" value="ANK_REP_REGION"/>
    <property type="match status" value="1"/>
</dbReference>
<keyword evidence="3" id="KW-1185">Reference proteome</keyword>
<dbReference type="Gene3D" id="1.25.40.20">
    <property type="entry name" value="Ankyrin repeat-containing domain"/>
    <property type="match status" value="1"/>
</dbReference>
<name>A0A8J4YB44_CHIOP</name>
<dbReference type="SMART" id="SM00248">
    <property type="entry name" value="ANK"/>
    <property type="match status" value="2"/>
</dbReference>
<dbReference type="PROSITE" id="PS50088">
    <property type="entry name" value="ANK_REPEAT"/>
    <property type="match status" value="1"/>
</dbReference>
<sequence length="129" mass="14118">MLEMAELEEPWMQHSYYDDPEAVWLGQKSSLNPLPLDIFTATSIGCCQRVKDIITGDKDACNQKNIGGWTALMYAAYYGHCDAVKLLLGHGASLHLRNHKGCTALMLAAVCGSEATVEMLTKVGCLQLL</sequence>
<comment type="caution">
    <text evidence="2">The sequence shown here is derived from an EMBL/GenBank/DDBJ whole genome shotgun (WGS) entry which is preliminary data.</text>
</comment>
<dbReference type="Pfam" id="PF12796">
    <property type="entry name" value="Ank_2"/>
    <property type="match status" value="1"/>
</dbReference>
<dbReference type="OrthoDB" id="6338611at2759"/>
<evidence type="ECO:0000256" key="1">
    <source>
        <dbReference type="PROSITE-ProRule" id="PRU00023"/>
    </source>
</evidence>
<dbReference type="EMBL" id="JACEEZ010006452">
    <property type="protein sequence ID" value="KAG0724765.1"/>
    <property type="molecule type" value="Genomic_DNA"/>
</dbReference>
<dbReference type="GO" id="GO:0005929">
    <property type="term" value="C:cilium"/>
    <property type="evidence" value="ECO:0007669"/>
    <property type="project" value="TreeGrafter"/>
</dbReference>
<organism evidence="2 3">
    <name type="scientific">Chionoecetes opilio</name>
    <name type="common">Atlantic snow crab</name>
    <name type="synonym">Cancer opilio</name>
    <dbReference type="NCBI Taxonomy" id="41210"/>
    <lineage>
        <taxon>Eukaryota</taxon>
        <taxon>Metazoa</taxon>
        <taxon>Ecdysozoa</taxon>
        <taxon>Arthropoda</taxon>
        <taxon>Crustacea</taxon>
        <taxon>Multicrustacea</taxon>
        <taxon>Malacostraca</taxon>
        <taxon>Eumalacostraca</taxon>
        <taxon>Eucarida</taxon>
        <taxon>Decapoda</taxon>
        <taxon>Pleocyemata</taxon>
        <taxon>Brachyura</taxon>
        <taxon>Eubrachyura</taxon>
        <taxon>Majoidea</taxon>
        <taxon>Majidae</taxon>
        <taxon>Chionoecetes</taxon>
    </lineage>
</organism>
<keyword evidence="1" id="KW-0040">ANK repeat</keyword>
<dbReference type="PANTHER" id="PTHR24184:SF11">
    <property type="entry name" value="ANKYRIN REPEAT AND SOCS BOX CONTAINING 3"/>
    <property type="match status" value="1"/>
</dbReference>
<dbReference type="PANTHER" id="PTHR24184">
    <property type="entry name" value="SI:CH211-189E2.2"/>
    <property type="match status" value="1"/>
</dbReference>
<evidence type="ECO:0000313" key="3">
    <source>
        <dbReference type="Proteomes" id="UP000770661"/>
    </source>
</evidence>
<evidence type="ECO:0000313" key="2">
    <source>
        <dbReference type="EMBL" id="KAG0724765.1"/>
    </source>
</evidence>
<dbReference type="InterPro" id="IPR002110">
    <property type="entry name" value="Ankyrin_rpt"/>
</dbReference>
<dbReference type="InterPro" id="IPR036770">
    <property type="entry name" value="Ankyrin_rpt-contain_sf"/>
</dbReference>
<gene>
    <name evidence="2" type="primary">Anks3_0</name>
    <name evidence="2" type="ORF">GWK47_039943</name>
</gene>
<dbReference type="SUPFAM" id="SSF48403">
    <property type="entry name" value="Ankyrin repeat"/>
    <property type="match status" value="1"/>
</dbReference>
<proteinExistence type="predicted"/>
<dbReference type="Proteomes" id="UP000770661">
    <property type="component" value="Unassembled WGS sequence"/>
</dbReference>